<accession>A0ABW0FRR0</accession>
<evidence type="ECO:0008006" key="3">
    <source>
        <dbReference type="Google" id="ProtNLM"/>
    </source>
</evidence>
<keyword evidence="2" id="KW-1185">Reference proteome</keyword>
<protein>
    <recommendedName>
        <fullName evidence="3">Benenodin family lasso peptide</fullName>
    </recommendedName>
</protein>
<reference evidence="2" key="1">
    <citation type="journal article" date="2019" name="Int. J. Syst. Evol. Microbiol.">
        <title>The Global Catalogue of Microorganisms (GCM) 10K type strain sequencing project: providing services to taxonomists for standard genome sequencing and annotation.</title>
        <authorList>
            <consortium name="The Broad Institute Genomics Platform"/>
            <consortium name="The Broad Institute Genome Sequencing Center for Infectious Disease"/>
            <person name="Wu L."/>
            <person name="Ma J."/>
        </authorList>
    </citation>
    <scope>NUCLEOTIDE SEQUENCE [LARGE SCALE GENOMIC DNA]</scope>
    <source>
        <strain evidence="2">JCM 12125</strain>
    </source>
</reference>
<dbReference type="EMBL" id="JBHSLF010000012">
    <property type="protein sequence ID" value="MFC5343367.1"/>
    <property type="molecule type" value="Genomic_DNA"/>
</dbReference>
<organism evidence="1 2">
    <name type="scientific">Brevundimonas staleyi</name>
    <dbReference type="NCBI Taxonomy" id="74326"/>
    <lineage>
        <taxon>Bacteria</taxon>
        <taxon>Pseudomonadati</taxon>
        <taxon>Pseudomonadota</taxon>
        <taxon>Alphaproteobacteria</taxon>
        <taxon>Caulobacterales</taxon>
        <taxon>Caulobacteraceae</taxon>
        <taxon>Brevundimonas</taxon>
    </lineage>
</organism>
<gene>
    <name evidence="1" type="ORF">ACFPIE_05525</name>
</gene>
<proteinExistence type="predicted"/>
<evidence type="ECO:0000313" key="2">
    <source>
        <dbReference type="Proteomes" id="UP001596152"/>
    </source>
</evidence>
<evidence type="ECO:0000313" key="1">
    <source>
        <dbReference type="EMBL" id="MFC5343367.1"/>
    </source>
</evidence>
<dbReference type="Proteomes" id="UP001596152">
    <property type="component" value="Unassembled WGS sequence"/>
</dbReference>
<dbReference type="RefSeq" id="WP_374039521.1">
    <property type="nucleotide sequence ID" value="NZ_CP169083.1"/>
</dbReference>
<sequence>MTKQDLIELDDDAQFIDLGEISVETLGDEGSRPEGSQTSL</sequence>
<comment type="caution">
    <text evidence="1">The sequence shown here is derived from an EMBL/GenBank/DDBJ whole genome shotgun (WGS) entry which is preliminary data.</text>
</comment>
<name>A0ABW0FRR0_9CAUL</name>